<dbReference type="PANTHER" id="PTHR33148">
    <property type="entry name" value="PLASTID MOVEMENT IMPAIRED PROTEIN-RELATED"/>
    <property type="match status" value="1"/>
</dbReference>
<dbReference type="Pfam" id="PF14009">
    <property type="entry name" value="PADRE"/>
    <property type="match status" value="1"/>
</dbReference>
<accession>A0A834YV84</accession>
<dbReference type="PANTHER" id="PTHR33148:SF46">
    <property type="entry name" value="EMB|CAB85509.1"/>
    <property type="match status" value="1"/>
</dbReference>
<organism evidence="1 2">
    <name type="scientific">Tetracentron sinense</name>
    <name type="common">Spur-leaf</name>
    <dbReference type="NCBI Taxonomy" id="13715"/>
    <lineage>
        <taxon>Eukaryota</taxon>
        <taxon>Viridiplantae</taxon>
        <taxon>Streptophyta</taxon>
        <taxon>Embryophyta</taxon>
        <taxon>Tracheophyta</taxon>
        <taxon>Spermatophyta</taxon>
        <taxon>Magnoliopsida</taxon>
        <taxon>Trochodendrales</taxon>
        <taxon>Trochodendraceae</taxon>
        <taxon>Tetracentron</taxon>
    </lineage>
</organism>
<dbReference type="EMBL" id="JABCRI010000012">
    <property type="protein sequence ID" value="KAF8396404.1"/>
    <property type="molecule type" value="Genomic_DNA"/>
</dbReference>
<reference evidence="1 2" key="1">
    <citation type="submission" date="2020-04" db="EMBL/GenBank/DDBJ databases">
        <title>Plant Genome Project.</title>
        <authorList>
            <person name="Zhang R.-G."/>
        </authorList>
    </citation>
    <scope>NUCLEOTIDE SEQUENCE [LARGE SCALE GENOMIC DNA]</scope>
    <source>
        <strain evidence="1">YNK0</strain>
        <tissue evidence="1">Leaf</tissue>
    </source>
</reference>
<dbReference type="OMA" id="HEMVYRT"/>
<gene>
    <name evidence="1" type="ORF">HHK36_018023</name>
</gene>
<dbReference type="AlphaFoldDB" id="A0A834YV84"/>
<evidence type="ECO:0000313" key="2">
    <source>
        <dbReference type="Proteomes" id="UP000655225"/>
    </source>
</evidence>
<proteinExistence type="predicted"/>
<protein>
    <submittedName>
        <fullName evidence="1">Uncharacterized protein</fullName>
    </submittedName>
</protein>
<comment type="caution">
    <text evidence="1">The sequence shown here is derived from an EMBL/GenBank/DDBJ whole genome shotgun (WGS) entry which is preliminary data.</text>
</comment>
<name>A0A834YV84_TETSI</name>
<sequence length="153" mass="17183">MGNCLVLQEKVIKIMKMDGKFLEYQPPLQVHQVLSEFSGHAISDTLSVVRRLRPDTKMRTGRTYYLLPPPLLPSTEVAKRMSILSNTIKEAADGTGVVRIKIVITKQELKEMLRKGGVLVDKMVPQLQSLGEDWFRPTCSTFLEKSIVVTAAL</sequence>
<evidence type="ECO:0000313" key="1">
    <source>
        <dbReference type="EMBL" id="KAF8396404.1"/>
    </source>
</evidence>
<keyword evidence="2" id="KW-1185">Reference proteome</keyword>
<dbReference type="OrthoDB" id="1688863at2759"/>
<dbReference type="Proteomes" id="UP000655225">
    <property type="component" value="Unassembled WGS sequence"/>
</dbReference>
<dbReference type="InterPro" id="IPR025322">
    <property type="entry name" value="PADRE_dom"/>
</dbReference>